<dbReference type="PANTHER" id="PTHR20854">
    <property type="entry name" value="INOSITOL MONOPHOSPHATASE"/>
    <property type="match status" value="1"/>
</dbReference>
<evidence type="ECO:0000256" key="5">
    <source>
        <dbReference type="ARBA" id="ARBA00022801"/>
    </source>
</evidence>
<organism evidence="8 9">
    <name type="scientific">Bartonella bilalgolemii</name>
    <dbReference type="NCBI Taxonomy" id="2942911"/>
    <lineage>
        <taxon>Bacteria</taxon>
        <taxon>Pseudomonadati</taxon>
        <taxon>Pseudomonadota</taxon>
        <taxon>Alphaproteobacteria</taxon>
        <taxon>Hyphomicrobiales</taxon>
        <taxon>Bartonellaceae</taxon>
        <taxon>Bartonella</taxon>
    </lineage>
</organism>
<dbReference type="PROSITE" id="PS00630">
    <property type="entry name" value="IMP_2"/>
    <property type="match status" value="1"/>
</dbReference>
<dbReference type="PRINTS" id="PR01959">
    <property type="entry name" value="SBIMPHPHTASE"/>
</dbReference>
<gene>
    <name evidence="8" type="ORF">M4Z11_00995</name>
</gene>
<dbReference type="InterPro" id="IPR020550">
    <property type="entry name" value="Inositol_monophosphatase_CS"/>
</dbReference>
<dbReference type="PRINTS" id="PR00377">
    <property type="entry name" value="IMPHPHTASES"/>
</dbReference>
<reference evidence="8 9" key="1">
    <citation type="submission" date="2022-05" db="EMBL/GenBank/DDBJ databases">
        <title>Description of the Bartonella bilalgolemii sp. nov. Isolated from Apodemus uralensis (Pallas 1811).</title>
        <authorList>
            <person name="Zgheib R."/>
            <person name="Celebi B."/>
        </authorList>
    </citation>
    <scope>NUCLEOTIDE SEQUENCE [LARGE SCALE GENOMIC DNA]</scope>
    <source>
        <strain evidence="8 9">G70</strain>
    </source>
</reference>
<evidence type="ECO:0000256" key="7">
    <source>
        <dbReference type="RuleBase" id="RU364068"/>
    </source>
</evidence>
<comment type="similarity">
    <text evidence="3 7">Belongs to the inositol monophosphatase superfamily.</text>
</comment>
<evidence type="ECO:0000313" key="9">
    <source>
        <dbReference type="Proteomes" id="UP001523003"/>
    </source>
</evidence>
<keyword evidence="5 7" id="KW-0378">Hydrolase</keyword>
<dbReference type="EC" id="3.1.3.25" evidence="7"/>
<keyword evidence="4 7" id="KW-0479">Metal-binding</keyword>
<dbReference type="Proteomes" id="UP001523003">
    <property type="component" value="Unassembled WGS sequence"/>
</dbReference>
<evidence type="ECO:0000256" key="6">
    <source>
        <dbReference type="ARBA" id="ARBA00022842"/>
    </source>
</evidence>
<dbReference type="InterPro" id="IPR020583">
    <property type="entry name" value="Inositol_monoP_metal-BS"/>
</dbReference>
<comment type="catalytic activity">
    <reaction evidence="1 7">
        <text>a myo-inositol phosphate + H2O = myo-inositol + phosphate</text>
        <dbReference type="Rhea" id="RHEA:24056"/>
        <dbReference type="ChEBI" id="CHEBI:15377"/>
        <dbReference type="ChEBI" id="CHEBI:17268"/>
        <dbReference type="ChEBI" id="CHEBI:43474"/>
        <dbReference type="ChEBI" id="CHEBI:84139"/>
        <dbReference type="EC" id="3.1.3.25"/>
    </reaction>
</comment>
<dbReference type="EMBL" id="JAMCOF010000001">
    <property type="protein sequence ID" value="MCL6229203.1"/>
    <property type="molecule type" value="Genomic_DNA"/>
</dbReference>
<dbReference type="CDD" id="cd01639">
    <property type="entry name" value="IMPase"/>
    <property type="match status" value="1"/>
</dbReference>
<dbReference type="InterPro" id="IPR033942">
    <property type="entry name" value="IMPase"/>
</dbReference>
<proteinExistence type="inferred from homology"/>
<evidence type="ECO:0000256" key="4">
    <source>
        <dbReference type="ARBA" id="ARBA00022723"/>
    </source>
</evidence>
<evidence type="ECO:0000256" key="1">
    <source>
        <dbReference type="ARBA" id="ARBA00001033"/>
    </source>
</evidence>
<evidence type="ECO:0000256" key="3">
    <source>
        <dbReference type="ARBA" id="ARBA00009759"/>
    </source>
</evidence>
<comment type="cofactor">
    <cofactor evidence="2 7">
        <name>Mg(2+)</name>
        <dbReference type="ChEBI" id="CHEBI:18420"/>
    </cofactor>
</comment>
<dbReference type="Gene3D" id="3.30.540.10">
    <property type="entry name" value="Fructose-1,6-Bisphosphatase, subunit A, domain 1"/>
    <property type="match status" value="1"/>
</dbReference>
<keyword evidence="6 7" id="KW-0460">Magnesium</keyword>
<sequence>MAHSAIMHIMVQAAIKAGRSLVRDYGEVQNLQVSLKGPGDYVSRADYKAEKIIFTELSKARPKFGFLMEESQEIIGEDSQHRFIVDPLDGTTNFLHGLPFFAVSIALERQAQIVAGVIYNPILDELFTAERGCGAFLNDRRCRVAARRQLEHCIIATGLPHFGCSNHRDYLGELRNVMAEVSGIRRFGAASLDLAYVATGRVDGFWEDNLQIWDMAAGLLMVREAGGFVSDKDGGQDIFDKKNIIAGNEIIHTELRKILKKEV</sequence>
<dbReference type="Pfam" id="PF00459">
    <property type="entry name" value="Inositol_P"/>
    <property type="match status" value="1"/>
</dbReference>
<accession>A0ABT0P6W4</accession>
<dbReference type="InterPro" id="IPR022337">
    <property type="entry name" value="Inositol_monophosphatase_SuhB"/>
</dbReference>
<evidence type="ECO:0000256" key="2">
    <source>
        <dbReference type="ARBA" id="ARBA00001946"/>
    </source>
</evidence>
<name>A0ABT0P6W4_9HYPH</name>
<dbReference type="RefSeq" id="WP_249674559.1">
    <property type="nucleotide sequence ID" value="NZ_JAMCOF010000001.1"/>
</dbReference>
<comment type="caution">
    <text evidence="8">The sequence shown here is derived from an EMBL/GenBank/DDBJ whole genome shotgun (WGS) entry which is preliminary data.</text>
</comment>
<dbReference type="InterPro" id="IPR000760">
    <property type="entry name" value="Inositol_monophosphatase-like"/>
</dbReference>
<dbReference type="PROSITE" id="PS00629">
    <property type="entry name" value="IMP_1"/>
    <property type="match status" value="1"/>
</dbReference>
<evidence type="ECO:0000313" key="8">
    <source>
        <dbReference type="EMBL" id="MCL6229203.1"/>
    </source>
</evidence>
<dbReference type="Gene3D" id="3.40.190.80">
    <property type="match status" value="1"/>
</dbReference>
<dbReference type="SUPFAM" id="SSF56655">
    <property type="entry name" value="Carbohydrate phosphatase"/>
    <property type="match status" value="1"/>
</dbReference>
<keyword evidence="9" id="KW-1185">Reference proteome</keyword>
<dbReference type="PANTHER" id="PTHR20854:SF4">
    <property type="entry name" value="INOSITOL-1-MONOPHOSPHATASE-RELATED"/>
    <property type="match status" value="1"/>
</dbReference>
<protein>
    <recommendedName>
        <fullName evidence="7">Inositol-1-monophosphatase</fullName>
        <ecNumber evidence="7">3.1.3.25</ecNumber>
    </recommendedName>
</protein>